<feature type="domain" description="Aldehyde dehydrogenase" evidence="5">
    <location>
        <begin position="28"/>
        <end position="474"/>
    </location>
</feature>
<dbReference type="InterPro" id="IPR016161">
    <property type="entry name" value="Ald_DH/histidinol_DH"/>
</dbReference>
<evidence type="ECO:0000313" key="7">
    <source>
        <dbReference type="Proteomes" id="UP001165587"/>
    </source>
</evidence>
<dbReference type="GO" id="GO:0016620">
    <property type="term" value="F:oxidoreductase activity, acting on the aldehyde or oxo group of donors, NAD or NADP as acceptor"/>
    <property type="evidence" value="ECO:0007669"/>
    <property type="project" value="InterPro"/>
</dbReference>
<dbReference type="EMBL" id="JANLCK010000011">
    <property type="protein sequence ID" value="MCS5727519.1"/>
    <property type="molecule type" value="Genomic_DNA"/>
</dbReference>
<comment type="caution">
    <text evidence="6">The sequence shown here is derived from an EMBL/GenBank/DDBJ whole genome shotgun (WGS) entry which is preliminary data.</text>
</comment>
<comment type="similarity">
    <text evidence="1 4">Belongs to the aldehyde dehydrogenase family.</text>
</comment>
<feature type="active site" evidence="3">
    <location>
        <position position="256"/>
    </location>
</feature>
<dbReference type="RefSeq" id="WP_259530507.1">
    <property type="nucleotide sequence ID" value="NZ_JANLCK010000011.1"/>
</dbReference>
<dbReference type="InterPro" id="IPR016163">
    <property type="entry name" value="Ald_DH_C"/>
</dbReference>
<dbReference type="Proteomes" id="UP001165587">
    <property type="component" value="Unassembled WGS sequence"/>
</dbReference>
<dbReference type="Gene3D" id="3.40.605.10">
    <property type="entry name" value="Aldehyde Dehydrogenase, Chain A, domain 1"/>
    <property type="match status" value="1"/>
</dbReference>
<dbReference type="InterPro" id="IPR016162">
    <property type="entry name" value="Ald_DH_N"/>
</dbReference>
<keyword evidence="7" id="KW-1185">Reference proteome</keyword>
<dbReference type="Gene3D" id="3.40.309.10">
    <property type="entry name" value="Aldehyde Dehydrogenase, Chain A, domain 2"/>
    <property type="match status" value="1"/>
</dbReference>
<evidence type="ECO:0000256" key="4">
    <source>
        <dbReference type="RuleBase" id="RU003345"/>
    </source>
</evidence>
<evidence type="ECO:0000313" key="6">
    <source>
        <dbReference type="EMBL" id="MCS5727519.1"/>
    </source>
</evidence>
<evidence type="ECO:0000259" key="5">
    <source>
        <dbReference type="Pfam" id="PF00171"/>
    </source>
</evidence>
<evidence type="ECO:0000256" key="2">
    <source>
        <dbReference type="ARBA" id="ARBA00023002"/>
    </source>
</evidence>
<evidence type="ECO:0000256" key="1">
    <source>
        <dbReference type="ARBA" id="ARBA00009986"/>
    </source>
</evidence>
<reference evidence="6" key="1">
    <citation type="submission" date="2022-08" db="EMBL/GenBank/DDBJ databases">
        <authorList>
            <person name="Deng Y."/>
            <person name="Han X.-F."/>
            <person name="Zhang Y.-Q."/>
        </authorList>
    </citation>
    <scope>NUCLEOTIDE SEQUENCE</scope>
    <source>
        <strain evidence="6">CPCC 203407</strain>
    </source>
</reference>
<proteinExistence type="inferred from homology"/>
<organism evidence="6 7">
    <name type="scientific">Herbiconiux oxytropis</name>
    <dbReference type="NCBI Taxonomy" id="2970915"/>
    <lineage>
        <taxon>Bacteria</taxon>
        <taxon>Bacillati</taxon>
        <taxon>Actinomycetota</taxon>
        <taxon>Actinomycetes</taxon>
        <taxon>Micrococcales</taxon>
        <taxon>Microbacteriaceae</taxon>
        <taxon>Herbiconiux</taxon>
    </lineage>
</organism>
<evidence type="ECO:0000256" key="3">
    <source>
        <dbReference type="PROSITE-ProRule" id="PRU10007"/>
    </source>
</evidence>
<accession>A0AA42BW53</accession>
<keyword evidence="2 4" id="KW-0560">Oxidoreductase</keyword>
<dbReference type="SUPFAM" id="SSF53720">
    <property type="entry name" value="ALDH-like"/>
    <property type="match status" value="1"/>
</dbReference>
<sequence length="480" mass="50460">MEKLLTETTVRAFGHWYGGREHDPASGSWLDSCDPLTGETVARIAAGTATDVDRAVEAASGAAPAWAACSPAERSAHLRAVAAAWLLEAEHLIDLEIAESGKPRAGASMEIHGVAEYLDYYAGVIRAVHGQTVDLGPDQHVYSVREPFGTIGIITPWNAPVYSGIRGIAPALGAGNAVVVKPSEFTSTTTLSLARIATSAGLPDGVLNVVTGEGPAVGEALVRHPGVGKVSFTGSVVTGRRVATVAGEHLTPVVLELGGKSPNIVFADADLDAAAEGVVLGFTANSGQVCAAGTRVLVEASIRDEFAGRLRERLAGDGFEGLGPIITPAQFEKVSDYLRIGIEEGATILTGEAVEELTSAGQRVRPTVLDGADNEMRTSREEIFGPVASLIPFADEEEAVRIANDSEYGLVSGLWTKDIDRAFRVAARLETGQVYVNQFGTLDVETPFGGRKNSGYGREKGLAALEEFSQLKSVMIRIAR</sequence>
<dbReference type="InterPro" id="IPR015590">
    <property type="entry name" value="Aldehyde_DH_dom"/>
</dbReference>
<gene>
    <name evidence="6" type="ORF">N1028_16615</name>
</gene>
<dbReference type="PROSITE" id="PS00687">
    <property type="entry name" value="ALDEHYDE_DEHYDR_GLU"/>
    <property type="match status" value="1"/>
</dbReference>
<dbReference type="Pfam" id="PF00171">
    <property type="entry name" value="Aldedh"/>
    <property type="match status" value="1"/>
</dbReference>
<dbReference type="AlphaFoldDB" id="A0AA42BW53"/>
<protein>
    <submittedName>
        <fullName evidence="6">Aldehyde dehydrogenase family protein</fullName>
    </submittedName>
</protein>
<dbReference type="InterPro" id="IPR029510">
    <property type="entry name" value="Ald_DH_CS_GLU"/>
</dbReference>
<dbReference type="PANTHER" id="PTHR11699">
    <property type="entry name" value="ALDEHYDE DEHYDROGENASE-RELATED"/>
    <property type="match status" value="1"/>
</dbReference>
<name>A0AA42BW53_9MICO</name>
<dbReference type="FunFam" id="3.40.605.10:FF:000007">
    <property type="entry name" value="NAD/NADP-dependent betaine aldehyde dehydrogenase"/>
    <property type="match status" value="1"/>
</dbReference>